<accession>I2F8L1</accession>
<sequence length="124" mass="14110">MSIGEASLDSRSFKFSNEGSVDVTSFAKQVGIKLPVVISKNVWNEMVKTDENARMYGQNEEKRLESLLSTLRMELLKGKAKDLSFTFFICKDPKTTSCRLLKACYKDKDNGERYLKICTYDEAS</sequence>
<dbReference type="AlphaFoldDB" id="I2F8L1"/>
<reference evidence="1 2" key="1">
    <citation type="journal article" date="2012" name="Genome Biol. Evol.">
        <title>Genome Sequence of the Mesophilic Thermotogales Bacterium Mesotoga prima MesG1.Ag.4.2 Reveals the Largest Thermotogales Genome To Date.</title>
        <authorList>
            <person name="Zhaxybayeva O."/>
            <person name="Swithers K.S."/>
            <person name="Foght J."/>
            <person name="Green A.G."/>
            <person name="Bruce D."/>
            <person name="Detter C."/>
            <person name="Han S."/>
            <person name="Teshima H."/>
            <person name="Han J."/>
            <person name="Woyke T."/>
            <person name="Pitluck S."/>
            <person name="Nolan M."/>
            <person name="Ivanova N."/>
            <person name="Pati A."/>
            <person name="Land M.L."/>
            <person name="Dlutek M."/>
            <person name="Doolittle W.F."/>
            <person name="Noll K.M."/>
            <person name="Nesbo C.L."/>
        </authorList>
    </citation>
    <scope>NUCLEOTIDE SEQUENCE [LARGE SCALE GENOMIC DNA]</scope>
    <source>
        <strain evidence="2">mesG1.Ag.4.2</strain>
    </source>
</reference>
<evidence type="ECO:0000313" key="1">
    <source>
        <dbReference type="EMBL" id="AFK08264.1"/>
    </source>
</evidence>
<evidence type="ECO:0000313" key="2">
    <source>
        <dbReference type="Proteomes" id="UP000002881"/>
    </source>
</evidence>
<dbReference type="EMBL" id="CP003532">
    <property type="protein sequence ID" value="AFK08264.1"/>
    <property type="molecule type" value="Genomic_DNA"/>
</dbReference>
<dbReference type="STRING" id="660470.Theba_2665"/>
<dbReference type="HOGENOM" id="CLU_2001181_0_0_0"/>
<dbReference type="Proteomes" id="UP000002881">
    <property type="component" value="Chromosome"/>
</dbReference>
<name>I2F8L1_9BACT</name>
<dbReference type="KEGG" id="mpg:Theba_2665"/>
<keyword evidence="2" id="KW-1185">Reference proteome</keyword>
<organism evidence="1 2">
    <name type="scientific">Mesotoga prima MesG1.Ag.4.2</name>
    <dbReference type="NCBI Taxonomy" id="660470"/>
    <lineage>
        <taxon>Bacteria</taxon>
        <taxon>Thermotogati</taxon>
        <taxon>Thermotogota</taxon>
        <taxon>Thermotogae</taxon>
        <taxon>Kosmotogales</taxon>
        <taxon>Kosmotogaceae</taxon>
        <taxon>Mesotoga</taxon>
    </lineage>
</organism>
<proteinExistence type="predicted"/>
<protein>
    <submittedName>
        <fullName evidence="1">Uncharacterized protein</fullName>
    </submittedName>
</protein>
<gene>
    <name evidence="1" type="ORF">Theba_2665</name>
</gene>
<dbReference type="RefSeq" id="WP_006487277.1">
    <property type="nucleotide sequence ID" value="NC_017934.1"/>
</dbReference>
<dbReference type="GeneID" id="87108364"/>